<evidence type="ECO:0008006" key="4">
    <source>
        <dbReference type="Google" id="ProtNLM"/>
    </source>
</evidence>
<accession>A0ABP8NQ10</accession>
<gene>
    <name evidence="2" type="ORF">GCM10023156_61440</name>
</gene>
<keyword evidence="1" id="KW-0472">Membrane</keyword>
<keyword evidence="1" id="KW-1133">Transmembrane helix</keyword>
<organism evidence="2 3">
    <name type="scientific">Novipirellula rosea</name>
    <dbReference type="NCBI Taxonomy" id="1031540"/>
    <lineage>
        <taxon>Bacteria</taxon>
        <taxon>Pseudomonadati</taxon>
        <taxon>Planctomycetota</taxon>
        <taxon>Planctomycetia</taxon>
        <taxon>Pirellulales</taxon>
        <taxon>Pirellulaceae</taxon>
        <taxon>Novipirellula</taxon>
    </lineage>
</organism>
<sequence>MFSFGMPGVAEIVIIMLIFGVLVLPLVLVIGIVFYIKKINENALPTYSQPSLNCPSCDLAIQAPGAFCPHCGAALEPTDHP</sequence>
<protein>
    <recommendedName>
        <fullName evidence="4">Zinc-ribbon domain-containing protein</fullName>
    </recommendedName>
</protein>
<name>A0ABP8NQ10_9BACT</name>
<evidence type="ECO:0000256" key="1">
    <source>
        <dbReference type="SAM" id="Phobius"/>
    </source>
</evidence>
<evidence type="ECO:0000313" key="3">
    <source>
        <dbReference type="Proteomes" id="UP001500840"/>
    </source>
</evidence>
<proteinExistence type="predicted"/>
<keyword evidence="1" id="KW-0812">Transmembrane</keyword>
<feature type="transmembrane region" description="Helical" evidence="1">
    <location>
        <begin position="12"/>
        <end position="36"/>
    </location>
</feature>
<dbReference type="Proteomes" id="UP001500840">
    <property type="component" value="Unassembled WGS sequence"/>
</dbReference>
<comment type="caution">
    <text evidence="2">The sequence shown here is derived from an EMBL/GenBank/DDBJ whole genome shotgun (WGS) entry which is preliminary data.</text>
</comment>
<evidence type="ECO:0000313" key="2">
    <source>
        <dbReference type="EMBL" id="GAA4469431.1"/>
    </source>
</evidence>
<dbReference type="RefSeq" id="WP_345327465.1">
    <property type="nucleotide sequence ID" value="NZ_BAABGA010000107.1"/>
</dbReference>
<keyword evidence="3" id="KW-1185">Reference proteome</keyword>
<dbReference type="EMBL" id="BAABGA010000107">
    <property type="protein sequence ID" value="GAA4469431.1"/>
    <property type="molecule type" value="Genomic_DNA"/>
</dbReference>
<reference evidence="3" key="1">
    <citation type="journal article" date="2019" name="Int. J. Syst. Evol. Microbiol.">
        <title>The Global Catalogue of Microorganisms (GCM) 10K type strain sequencing project: providing services to taxonomists for standard genome sequencing and annotation.</title>
        <authorList>
            <consortium name="The Broad Institute Genomics Platform"/>
            <consortium name="The Broad Institute Genome Sequencing Center for Infectious Disease"/>
            <person name="Wu L."/>
            <person name="Ma J."/>
        </authorList>
    </citation>
    <scope>NUCLEOTIDE SEQUENCE [LARGE SCALE GENOMIC DNA]</scope>
    <source>
        <strain evidence="3">JCM 17759</strain>
    </source>
</reference>